<organism evidence="1 2">
    <name type="scientific">Xylanimonas ulmi</name>
    <dbReference type="NCBI Taxonomy" id="228973"/>
    <lineage>
        <taxon>Bacteria</taxon>
        <taxon>Bacillati</taxon>
        <taxon>Actinomycetota</taxon>
        <taxon>Actinomycetes</taxon>
        <taxon>Micrococcales</taxon>
        <taxon>Promicromonosporaceae</taxon>
        <taxon>Xylanimonas</taxon>
    </lineage>
</organism>
<name>A0A4Q7M6J8_9MICO</name>
<comment type="caution">
    <text evidence="1">The sequence shown here is derived from an EMBL/GenBank/DDBJ whole genome shotgun (WGS) entry which is preliminary data.</text>
</comment>
<dbReference type="RefSeq" id="WP_130414602.1">
    <property type="nucleotide sequence ID" value="NZ_SGWX01000001.1"/>
</dbReference>
<evidence type="ECO:0000313" key="1">
    <source>
        <dbReference type="EMBL" id="RZS61699.1"/>
    </source>
</evidence>
<dbReference type="Pfam" id="PF22091">
    <property type="entry name" value="DUF6941"/>
    <property type="match status" value="1"/>
</dbReference>
<keyword evidence="2" id="KW-1185">Reference proteome</keyword>
<proteinExistence type="predicted"/>
<sequence>MAHPARASITDFTVDGMLCDSAVTAEGKLYIQGGGWSMLSFPALPAASPRIGIALSVAVPYTATNQAHRLTIHLEAEDGQRLPLGPGAPEGGDNLGQIEAQFNMGRPPGIMPGDSQHIPFALNIDSYPFERPGAYAFVITIDESEMHRMPFRVAQSLPGVLPFG</sequence>
<evidence type="ECO:0000313" key="2">
    <source>
        <dbReference type="Proteomes" id="UP000293852"/>
    </source>
</evidence>
<dbReference type="AlphaFoldDB" id="A0A4Q7M6J8"/>
<dbReference type="EMBL" id="SGWX01000001">
    <property type="protein sequence ID" value="RZS61699.1"/>
    <property type="molecule type" value="Genomic_DNA"/>
</dbReference>
<accession>A0A4Q7M6J8</accession>
<dbReference type="InterPro" id="IPR054221">
    <property type="entry name" value="DUF6941"/>
</dbReference>
<dbReference type="Proteomes" id="UP000293852">
    <property type="component" value="Unassembled WGS sequence"/>
</dbReference>
<protein>
    <submittedName>
        <fullName evidence="1">Uncharacterized protein</fullName>
    </submittedName>
</protein>
<reference evidence="1 2" key="1">
    <citation type="submission" date="2019-02" db="EMBL/GenBank/DDBJ databases">
        <title>Sequencing the genomes of 1000 actinobacteria strains.</title>
        <authorList>
            <person name="Klenk H.-P."/>
        </authorList>
    </citation>
    <scope>NUCLEOTIDE SEQUENCE [LARGE SCALE GENOMIC DNA]</scope>
    <source>
        <strain evidence="1 2">DSM 16932</strain>
    </source>
</reference>
<gene>
    <name evidence="1" type="ORF">EV386_2009</name>
</gene>
<dbReference type="OrthoDB" id="3526022at2"/>